<organism evidence="1 2">
    <name type="scientific">Spodoptera exigua</name>
    <name type="common">Beet armyworm</name>
    <name type="synonym">Noctua fulgens</name>
    <dbReference type="NCBI Taxonomy" id="7107"/>
    <lineage>
        <taxon>Eukaryota</taxon>
        <taxon>Metazoa</taxon>
        <taxon>Ecdysozoa</taxon>
        <taxon>Arthropoda</taxon>
        <taxon>Hexapoda</taxon>
        <taxon>Insecta</taxon>
        <taxon>Pterygota</taxon>
        <taxon>Neoptera</taxon>
        <taxon>Endopterygota</taxon>
        <taxon>Lepidoptera</taxon>
        <taxon>Glossata</taxon>
        <taxon>Ditrysia</taxon>
        <taxon>Noctuoidea</taxon>
        <taxon>Noctuidae</taxon>
        <taxon>Amphipyrinae</taxon>
        <taxon>Spodoptera</taxon>
    </lineage>
</organism>
<accession>A0A922M730</accession>
<comment type="caution">
    <text evidence="1">The sequence shown here is derived from an EMBL/GenBank/DDBJ whole genome shotgun (WGS) entry which is preliminary data.</text>
</comment>
<name>A0A922M730_SPOEX</name>
<gene>
    <name evidence="1" type="ORF">HF086_005964</name>
</gene>
<dbReference type="EMBL" id="JACEFF010000772">
    <property type="protein sequence ID" value="KAH9631193.1"/>
    <property type="molecule type" value="Genomic_DNA"/>
</dbReference>
<sequence length="317" mass="36467">MVKLTGRFGQHGFHRQAVLFGQDVDEIAEQLPLRMSSAGQRLRRFSVNIPNLRAVLDWLISNNPLYANVTINFNNDNYICHVHHNNIVQDENANKSNNGTALWAWVLKSNIPKSQENRLDNDHNSIIKISPELSPLNTKINGPDYVTDIVLTMLQGENRPDNLVENIHLNMRGSNVYWQRACSNLIAMILKLWKGNMDIQSCGNVTAISYCIAKYTSKHEPKDVDVKLYAYSVLLNGNVMKKRRRSAMLRTRYYTLMGDTGYFYNYLVAHLPFRDESGLLTRYETCEEAFMAQRNSLRPFHGDSIKQFQHLNVNSSR</sequence>
<evidence type="ECO:0000313" key="1">
    <source>
        <dbReference type="EMBL" id="KAH9631193.1"/>
    </source>
</evidence>
<dbReference type="Proteomes" id="UP000814243">
    <property type="component" value="Unassembled WGS sequence"/>
</dbReference>
<dbReference type="AlphaFoldDB" id="A0A922M730"/>
<proteinExistence type="predicted"/>
<reference evidence="1" key="1">
    <citation type="journal article" date="2021" name="G3 (Bethesda)">
        <title>Genome and transcriptome analysis of the beet armyworm Spodoptera exigua reveals targets for pest control. .</title>
        <authorList>
            <person name="Simon S."/>
            <person name="Breeschoten T."/>
            <person name="Jansen H.J."/>
            <person name="Dirks R.P."/>
            <person name="Schranz M.E."/>
            <person name="Ros V.I.D."/>
        </authorList>
    </citation>
    <scope>NUCLEOTIDE SEQUENCE</scope>
    <source>
        <strain evidence="1">TB_SE_WUR_2020</strain>
    </source>
</reference>
<evidence type="ECO:0000313" key="2">
    <source>
        <dbReference type="Proteomes" id="UP000814243"/>
    </source>
</evidence>
<protein>
    <submittedName>
        <fullName evidence="1">Uncharacterized protein</fullName>
    </submittedName>
</protein>